<dbReference type="InterPro" id="IPR017441">
    <property type="entry name" value="Protein_kinase_ATP_BS"/>
</dbReference>
<feature type="binding site" evidence="11">
    <location>
        <position position="145"/>
    </location>
    <ligand>
        <name>ATP</name>
        <dbReference type="ChEBI" id="CHEBI:30616"/>
    </ligand>
</feature>
<dbReference type="InterPro" id="IPR030616">
    <property type="entry name" value="Aur-like"/>
</dbReference>
<sequence length="270" mass="31525">MFEMGGPLGKGQYGRVYMVRTKCEKFILALKVVAKAQLVSNHNERSIRREIRDSEKSPVHPHILRLYGFFHDETRIFLMLEYAGKGELYKQLYKAHGGFTEERSARYMHQITGAIMYLHSKHIIHRDIKPENLLLTIDDKLKIADFGWSVHSPSDRRKTYCGTLDYIPCEMIEKKGYSSKVDNWALGVLMYEFLSGCAPFARPSDPDEESRKRTQMRVVNVEYSFPAHFSREAKDLIRKASLLQHNPKDRLELCKVLRHPWILRFNPLPP</sequence>
<evidence type="ECO:0000256" key="4">
    <source>
        <dbReference type="ARBA" id="ARBA00022679"/>
    </source>
</evidence>
<evidence type="ECO:0000259" key="16">
    <source>
        <dbReference type="PROSITE" id="PS50011"/>
    </source>
</evidence>
<dbReference type="PROSITE" id="PS00107">
    <property type="entry name" value="PROTEIN_KINASE_ATP"/>
    <property type="match status" value="1"/>
</dbReference>
<dbReference type="Proteomes" id="UP000886523">
    <property type="component" value="Unassembled WGS sequence"/>
</dbReference>
<comment type="caution">
    <text evidence="17">The sequence shown here is derived from an EMBL/GenBank/DDBJ whole genome shotgun (WGS) entry which is preliminary data.</text>
</comment>
<reference evidence="17" key="1">
    <citation type="journal article" date="2020" name="Nat. Commun.">
        <title>Large-scale genome sequencing of mycorrhizal fungi provides insights into the early evolution of symbiotic traits.</title>
        <authorList>
            <person name="Miyauchi S."/>
            <person name="Kiss E."/>
            <person name="Kuo A."/>
            <person name="Drula E."/>
            <person name="Kohler A."/>
            <person name="Sanchez-Garcia M."/>
            <person name="Morin E."/>
            <person name="Andreopoulos B."/>
            <person name="Barry K.W."/>
            <person name="Bonito G."/>
            <person name="Buee M."/>
            <person name="Carver A."/>
            <person name="Chen C."/>
            <person name="Cichocki N."/>
            <person name="Clum A."/>
            <person name="Culley D."/>
            <person name="Crous P.W."/>
            <person name="Fauchery L."/>
            <person name="Girlanda M."/>
            <person name="Hayes R.D."/>
            <person name="Keri Z."/>
            <person name="LaButti K."/>
            <person name="Lipzen A."/>
            <person name="Lombard V."/>
            <person name="Magnuson J."/>
            <person name="Maillard F."/>
            <person name="Murat C."/>
            <person name="Nolan M."/>
            <person name="Ohm R.A."/>
            <person name="Pangilinan J."/>
            <person name="Pereira M.F."/>
            <person name="Perotto S."/>
            <person name="Peter M."/>
            <person name="Pfister S."/>
            <person name="Riley R."/>
            <person name="Sitrit Y."/>
            <person name="Stielow J.B."/>
            <person name="Szollosi G."/>
            <person name="Zifcakova L."/>
            <person name="Stursova M."/>
            <person name="Spatafora J.W."/>
            <person name="Tedersoo L."/>
            <person name="Vaario L.M."/>
            <person name="Yamada A."/>
            <person name="Yan M."/>
            <person name="Wang P."/>
            <person name="Xu J."/>
            <person name="Bruns T."/>
            <person name="Baldrian P."/>
            <person name="Vilgalys R."/>
            <person name="Dunand C."/>
            <person name="Henrissat B."/>
            <person name="Grigoriev I.V."/>
            <person name="Hibbett D."/>
            <person name="Nagy L.G."/>
            <person name="Martin F.M."/>
        </authorList>
    </citation>
    <scope>NUCLEOTIDE SEQUENCE</scope>
    <source>
        <strain evidence="17">UP504</strain>
    </source>
</reference>
<dbReference type="GO" id="GO:0005524">
    <property type="term" value="F:ATP binding"/>
    <property type="evidence" value="ECO:0007669"/>
    <property type="project" value="UniProtKB-UniRule"/>
</dbReference>
<gene>
    <name evidence="17" type="ORF">BS47DRAFT_1471805</name>
</gene>
<dbReference type="InterPro" id="IPR000719">
    <property type="entry name" value="Prot_kinase_dom"/>
</dbReference>
<dbReference type="EC" id="2.7.11.1" evidence="1 15"/>
<keyword evidence="18" id="KW-1185">Reference proteome</keyword>
<dbReference type="CDD" id="cd14007">
    <property type="entry name" value="STKc_Aurora"/>
    <property type="match status" value="1"/>
</dbReference>
<dbReference type="PIRSF" id="PIRSF000654">
    <property type="entry name" value="Integrin-linked_kinase"/>
    <property type="match status" value="1"/>
</dbReference>
<keyword evidence="4 15" id="KW-0808">Transferase</keyword>
<dbReference type="GO" id="GO:0045143">
    <property type="term" value="P:homologous chromosome segregation"/>
    <property type="evidence" value="ECO:0007669"/>
    <property type="project" value="UniProtKB-ARBA"/>
</dbReference>
<dbReference type="SUPFAM" id="SSF56112">
    <property type="entry name" value="Protein kinase-like (PK-like)"/>
    <property type="match status" value="1"/>
</dbReference>
<evidence type="ECO:0000256" key="14">
    <source>
        <dbReference type="RuleBase" id="RU000304"/>
    </source>
</evidence>
<keyword evidence="3 14" id="KW-0723">Serine/threonine-protein kinase</keyword>
<dbReference type="GO" id="GO:0000776">
    <property type="term" value="C:kinetochore"/>
    <property type="evidence" value="ECO:0007669"/>
    <property type="project" value="UniProtKB-ARBA"/>
</dbReference>
<dbReference type="Pfam" id="PF00069">
    <property type="entry name" value="Pkinase"/>
    <property type="match status" value="1"/>
</dbReference>
<evidence type="ECO:0000256" key="11">
    <source>
        <dbReference type="PIRSR" id="PIRSR630616-2"/>
    </source>
</evidence>
<dbReference type="GO" id="GO:0000819">
    <property type="term" value="P:sister chromatid segregation"/>
    <property type="evidence" value="ECO:0007669"/>
    <property type="project" value="UniProtKB-ARBA"/>
</dbReference>
<evidence type="ECO:0000313" key="17">
    <source>
        <dbReference type="EMBL" id="KAF9510937.1"/>
    </source>
</evidence>
<dbReference type="Gene3D" id="1.10.510.10">
    <property type="entry name" value="Transferase(Phosphotransferase) domain 1"/>
    <property type="match status" value="1"/>
</dbReference>
<feature type="cross-link" description="Glycyl lysine isopeptide (Lys-Gly) (interchain with G-Cter in SUMO2)" evidence="12">
    <location>
        <position position="129"/>
    </location>
</feature>
<feature type="binding site" evidence="11">
    <location>
        <position position="31"/>
    </location>
    <ligand>
        <name>ATP</name>
        <dbReference type="ChEBI" id="CHEBI:30616"/>
    </ligand>
</feature>
<evidence type="ECO:0000256" key="6">
    <source>
        <dbReference type="ARBA" id="ARBA00022777"/>
    </source>
</evidence>
<dbReference type="OrthoDB" id="377346at2759"/>
<organism evidence="17 18">
    <name type="scientific">Hydnum rufescens UP504</name>
    <dbReference type="NCBI Taxonomy" id="1448309"/>
    <lineage>
        <taxon>Eukaryota</taxon>
        <taxon>Fungi</taxon>
        <taxon>Dikarya</taxon>
        <taxon>Basidiomycota</taxon>
        <taxon>Agaricomycotina</taxon>
        <taxon>Agaricomycetes</taxon>
        <taxon>Cantharellales</taxon>
        <taxon>Hydnaceae</taxon>
        <taxon>Hydnum</taxon>
    </lineage>
</organism>
<dbReference type="GO" id="GO:0032465">
    <property type="term" value="P:regulation of cytokinesis"/>
    <property type="evidence" value="ECO:0007669"/>
    <property type="project" value="UniProtKB-ARBA"/>
</dbReference>
<dbReference type="AlphaFoldDB" id="A0A9P6DRB6"/>
<keyword evidence="6 15" id="KW-0418">Kinase</keyword>
<dbReference type="GO" id="GO:0044779">
    <property type="term" value="P:meiotic spindle checkpoint signaling"/>
    <property type="evidence" value="ECO:0007669"/>
    <property type="project" value="UniProtKB-ARBA"/>
</dbReference>
<keyword evidence="5 11" id="KW-0547">Nucleotide-binding</keyword>
<evidence type="ECO:0000256" key="12">
    <source>
        <dbReference type="PIRSR" id="PIRSR630616-3"/>
    </source>
</evidence>
<feature type="domain" description="Protein kinase" evidence="16">
    <location>
        <begin position="2"/>
        <end position="262"/>
    </location>
</feature>
<dbReference type="PANTHER" id="PTHR24350">
    <property type="entry name" value="SERINE/THREONINE-PROTEIN KINASE IAL-RELATED"/>
    <property type="match status" value="1"/>
</dbReference>
<evidence type="ECO:0000256" key="5">
    <source>
        <dbReference type="ARBA" id="ARBA00022741"/>
    </source>
</evidence>
<evidence type="ECO:0000256" key="3">
    <source>
        <dbReference type="ARBA" id="ARBA00022527"/>
    </source>
</evidence>
<evidence type="ECO:0000256" key="15">
    <source>
        <dbReference type="RuleBase" id="RU367134"/>
    </source>
</evidence>
<dbReference type="InterPro" id="IPR011009">
    <property type="entry name" value="Kinase-like_dom_sf"/>
</dbReference>
<comment type="catalytic activity">
    <reaction evidence="9 15">
        <text>L-seryl-[protein] + ATP = O-phospho-L-seryl-[protein] + ADP + H(+)</text>
        <dbReference type="Rhea" id="RHEA:17989"/>
        <dbReference type="Rhea" id="RHEA-COMP:9863"/>
        <dbReference type="Rhea" id="RHEA-COMP:11604"/>
        <dbReference type="ChEBI" id="CHEBI:15378"/>
        <dbReference type="ChEBI" id="CHEBI:29999"/>
        <dbReference type="ChEBI" id="CHEBI:30616"/>
        <dbReference type="ChEBI" id="CHEBI:83421"/>
        <dbReference type="ChEBI" id="CHEBI:456216"/>
        <dbReference type="EC" id="2.7.11.1"/>
    </reaction>
</comment>
<evidence type="ECO:0000256" key="1">
    <source>
        <dbReference type="ARBA" id="ARBA00012513"/>
    </source>
</evidence>
<evidence type="ECO:0000256" key="7">
    <source>
        <dbReference type="ARBA" id="ARBA00022840"/>
    </source>
</evidence>
<dbReference type="GO" id="GO:0032133">
    <property type="term" value="C:chromosome passenger complex"/>
    <property type="evidence" value="ECO:0007669"/>
    <property type="project" value="UniProtKB-ARBA"/>
</dbReference>
<dbReference type="PROSITE" id="PS00108">
    <property type="entry name" value="PROTEIN_KINASE_ST"/>
    <property type="match status" value="1"/>
</dbReference>
<feature type="binding site" evidence="13">
    <location>
        <position position="35"/>
    </location>
    <ligand>
        <name>ATP</name>
        <dbReference type="ChEBI" id="CHEBI:30616"/>
    </ligand>
</feature>
<evidence type="ECO:0000313" key="18">
    <source>
        <dbReference type="Proteomes" id="UP000886523"/>
    </source>
</evidence>
<dbReference type="PROSITE" id="PS50011">
    <property type="entry name" value="PROTEIN_KINASE_DOM"/>
    <property type="match status" value="1"/>
</dbReference>
<keyword evidence="7 11" id="KW-0067">ATP-binding</keyword>
<dbReference type="GO" id="GO:0072479">
    <property type="term" value="P:response to mitotic cell cycle spindle assembly checkpoint signaling"/>
    <property type="evidence" value="ECO:0007669"/>
    <property type="project" value="UniProtKB-ARBA"/>
</dbReference>
<feature type="binding site" evidence="11">
    <location>
        <begin position="131"/>
        <end position="132"/>
    </location>
    <ligand>
        <name>ATP</name>
        <dbReference type="ChEBI" id="CHEBI:30616"/>
    </ligand>
</feature>
<dbReference type="GO" id="GO:1902115">
    <property type="term" value="P:regulation of organelle assembly"/>
    <property type="evidence" value="ECO:0007669"/>
    <property type="project" value="UniProtKB-ARBA"/>
</dbReference>
<dbReference type="SMART" id="SM00220">
    <property type="entry name" value="S_TKc"/>
    <property type="match status" value="1"/>
</dbReference>
<evidence type="ECO:0000256" key="8">
    <source>
        <dbReference type="ARBA" id="ARBA00047899"/>
    </source>
</evidence>
<dbReference type="EMBL" id="MU129007">
    <property type="protein sequence ID" value="KAF9510937.1"/>
    <property type="molecule type" value="Genomic_DNA"/>
</dbReference>
<comment type="catalytic activity">
    <reaction evidence="8 15">
        <text>L-threonyl-[protein] + ATP = O-phospho-L-threonyl-[protein] + ADP + H(+)</text>
        <dbReference type="Rhea" id="RHEA:46608"/>
        <dbReference type="Rhea" id="RHEA-COMP:11060"/>
        <dbReference type="Rhea" id="RHEA-COMP:11605"/>
        <dbReference type="ChEBI" id="CHEBI:15378"/>
        <dbReference type="ChEBI" id="CHEBI:30013"/>
        <dbReference type="ChEBI" id="CHEBI:30616"/>
        <dbReference type="ChEBI" id="CHEBI:61977"/>
        <dbReference type="ChEBI" id="CHEBI:456216"/>
        <dbReference type="EC" id="2.7.11.1"/>
    </reaction>
</comment>
<evidence type="ECO:0000256" key="10">
    <source>
        <dbReference type="PIRSR" id="PIRSR630616-1"/>
    </source>
</evidence>
<comment type="similarity">
    <text evidence="15">Belongs to the protein kinase superfamily. Ser/Thr protein kinase family. Aurora subfamily.</text>
</comment>
<dbReference type="FunFam" id="3.30.200.20:FF:000042">
    <property type="entry name" value="Aurora kinase A"/>
    <property type="match status" value="1"/>
</dbReference>
<feature type="active site" description="Proton acceptor" evidence="10">
    <location>
        <position position="127"/>
    </location>
</feature>
<dbReference type="Gene3D" id="3.30.200.20">
    <property type="entry name" value="Phosphorylase Kinase, domain 1"/>
    <property type="match status" value="1"/>
</dbReference>
<evidence type="ECO:0000256" key="13">
    <source>
        <dbReference type="PROSITE-ProRule" id="PRU10141"/>
    </source>
</evidence>
<dbReference type="GO" id="GO:0008608">
    <property type="term" value="P:attachment of spindle microtubules to kinetochore"/>
    <property type="evidence" value="ECO:0007669"/>
    <property type="project" value="UniProtKB-ARBA"/>
</dbReference>
<dbReference type="GO" id="GO:0051233">
    <property type="term" value="C:spindle midzone"/>
    <property type="evidence" value="ECO:0007669"/>
    <property type="project" value="UniProtKB-ARBA"/>
</dbReference>
<protein>
    <recommendedName>
        <fullName evidence="2 15">Aurora kinase</fullName>
        <ecNumber evidence="1 15">2.7.11.1</ecNumber>
    </recommendedName>
</protein>
<dbReference type="GO" id="GO:0090266">
    <property type="term" value="P:regulation of mitotic cell cycle spindle assembly checkpoint"/>
    <property type="evidence" value="ECO:0007669"/>
    <property type="project" value="UniProtKB-ARBA"/>
</dbReference>
<evidence type="ECO:0000256" key="9">
    <source>
        <dbReference type="ARBA" id="ARBA00048679"/>
    </source>
</evidence>
<dbReference type="FunFam" id="1.10.510.10:FF:000235">
    <property type="entry name" value="Serine/threonine-protein kinase ark1"/>
    <property type="match status" value="1"/>
</dbReference>
<accession>A0A9P6DRB6</accession>
<name>A0A9P6DRB6_9AGAM</name>
<dbReference type="InterPro" id="IPR008271">
    <property type="entry name" value="Ser/Thr_kinase_AS"/>
</dbReference>
<evidence type="ECO:0000256" key="2">
    <source>
        <dbReference type="ARBA" id="ARBA00021157"/>
    </source>
</evidence>
<feature type="binding site" evidence="11">
    <location>
        <begin position="81"/>
        <end position="83"/>
    </location>
    <ligand>
        <name>ATP</name>
        <dbReference type="ChEBI" id="CHEBI:30616"/>
    </ligand>
</feature>
<dbReference type="GO" id="GO:0004674">
    <property type="term" value="F:protein serine/threonine kinase activity"/>
    <property type="evidence" value="ECO:0007669"/>
    <property type="project" value="UniProtKB-KW"/>
</dbReference>
<proteinExistence type="inferred from homology"/>